<keyword evidence="1" id="KW-0732">Signal</keyword>
<dbReference type="WBParaSite" id="SMRG1_90560.1">
    <property type="protein sequence ID" value="SMRG1_90560.1"/>
    <property type="gene ID" value="SMRG1_90560"/>
</dbReference>
<evidence type="ECO:0000313" key="3">
    <source>
        <dbReference type="WBParaSite" id="SMRG1_90560.1"/>
    </source>
</evidence>
<name>A0AA85AL79_9TREM</name>
<dbReference type="AlphaFoldDB" id="A0AA85AL79"/>
<dbReference type="Proteomes" id="UP000050790">
    <property type="component" value="Unassembled WGS sequence"/>
</dbReference>
<feature type="chain" id="PRO_5041699369" description="Secreted protein" evidence="1">
    <location>
        <begin position="23"/>
        <end position="78"/>
    </location>
</feature>
<feature type="signal peptide" evidence="1">
    <location>
        <begin position="1"/>
        <end position="22"/>
    </location>
</feature>
<evidence type="ECO:0008006" key="4">
    <source>
        <dbReference type="Google" id="ProtNLM"/>
    </source>
</evidence>
<accession>A0AA85AL79</accession>
<proteinExistence type="predicted"/>
<reference evidence="3" key="1">
    <citation type="submission" date="2023-11" db="UniProtKB">
        <authorList>
            <consortium name="WormBaseParasite"/>
        </authorList>
    </citation>
    <scope>IDENTIFICATION</scope>
</reference>
<evidence type="ECO:0000256" key="1">
    <source>
        <dbReference type="SAM" id="SignalP"/>
    </source>
</evidence>
<sequence>MCTTILLFVMFLLRISVRITFSNSSVCNKTTTYLSSDLICINPLTIDLICEIFVDRSSGCANCSTLMALQKFNNKNEL</sequence>
<protein>
    <recommendedName>
        <fullName evidence="4">Secreted protein</fullName>
    </recommendedName>
</protein>
<evidence type="ECO:0000313" key="2">
    <source>
        <dbReference type="Proteomes" id="UP000050790"/>
    </source>
</evidence>
<organism evidence="2 3">
    <name type="scientific">Schistosoma margrebowiei</name>
    <dbReference type="NCBI Taxonomy" id="48269"/>
    <lineage>
        <taxon>Eukaryota</taxon>
        <taxon>Metazoa</taxon>
        <taxon>Spiralia</taxon>
        <taxon>Lophotrochozoa</taxon>
        <taxon>Platyhelminthes</taxon>
        <taxon>Trematoda</taxon>
        <taxon>Digenea</taxon>
        <taxon>Strigeidida</taxon>
        <taxon>Schistosomatoidea</taxon>
        <taxon>Schistosomatidae</taxon>
        <taxon>Schistosoma</taxon>
    </lineage>
</organism>